<accession>A0A9D1D513</accession>
<feature type="transmembrane region" description="Helical" evidence="3">
    <location>
        <begin position="147"/>
        <end position="172"/>
    </location>
</feature>
<comment type="similarity">
    <text evidence="1 2">Belongs to the BioY family.</text>
</comment>
<dbReference type="AlphaFoldDB" id="A0A9D1D513"/>
<protein>
    <recommendedName>
        <fullName evidence="2">Biotin transporter</fullName>
    </recommendedName>
</protein>
<dbReference type="GO" id="GO:0015225">
    <property type="term" value="F:biotin transmembrane transporter activity"/>
    <property type="evidence" value="ECO:0007669"/>
    <property type="project" value="UniProtKB-UniRule"/>
</dbReference>
<keyword evidence="3" id="KW-1133">Transmembrane helix</keyword>
<dbReference type="PANTHER" id="PTHR34295:SF1">
    <property type="entry name" value="BIOTIN TRANSPORTER BIOY"/>
    <property type="match status" value="1"/>
</dbReference>
<organism evidence="4 5">
    <name type="scientific">Candidatus Copromonas faecavium</name>
    <name type="common">nom. illeg.</name>
    <dbReference type="NCBI Taxonomy" id="2840740"/>
    <lineage>
        <taxon>Bacteria</taxon>
        <taxon>Bacillati</taxon>
        <taxon>Bacillota</taxon>
        <taxon>Clostridia</taxon>
        <taxon>Lachnospirales</taxon>
        <taxon>Lachnospiraceae</taxon>
        <taxon>Candidatus Copromonas (nom. illeg.)</taxon>
    </lineage>
</organism>
<name>A0A9D1D513_9FIRM</name>
<evidence type="ECO:0000256" key="3">
    <source>
        <dbReference type="SAM" id="Phobius"/>
    </source>
</evidence>
<dbReference type="EMBL" id="DVGC01000013">
    <property type="protein sequence ID" value="HIR04873.1"/>
    <property type="molecule type" value="Genomic_DNA"/>
</dbReference>
<dbReference type="Gene3D" id="1.10.1760.20">
    <property type="match status" value="1"/>
</dbReference>
<dbReference type="Proteomes" id="UP000824250">
    <property type="component" value="Unassembled WGS sequence"/>
</dbReference>
<sequence>MKGKDLALGGLFTALIAAGAFIQITIPVQPVPMHVTMQFFFVILSGLLLGAGRSFMSVCTYLLLGLCGFPIFASGGGPAYLLRPTFGFLIGFAAAGYLTGRVYAIRRKTSFFWLLFSAFWGLMADYACGMLYFYFCSNYVLGVEVGWRLVFINCFLLTVGQDFVLCVLAAMLAKRLIPALERAQGA</sequence>
<evidence type="ECO:0000313" key="5">
    <source>
        <dbReference type="Proteomes" id="UP000824250"/>
    </source>
</evidence>
<reference evidence="4" key="1">
    <citation type="submission" date="2020-10" db="EMBL/GenBank/DDBJ databases">
        <authorList>
            <person name="Gilroy R."/>
        </authorList>
    </citation>
    <scope>NUCLEOTIDE SEQUENCE</scope>
    <source>
        <strain evidence="4">CHK180-2868</strain>
    </source>
</reference>
<reference evidence="4" key="2">
    <citation type="journal article" date="2021" name="PeerJ">
        <title>Extensive microbial diversity within the chicken gut microbiome revealed by metagenomics and culture.</title>
        <authorList>
            <person name="Gilroy R."/>
            <person name="Ravi A."/>
            <person name="Getino M."/>
            <person name="Pursley I."/>
            <person name="Horton D.L."/>
            <person name="Alikhan N.F."/>
            <person name="Baker D."/>
            <person name="Gharbi K."/>
            <person name="Hall N."/>
            <person name="Watson M."/>
            <person name="Adriaenssens E.M."/>
            <person name="Foster-Nyarko E."/>
            <person name="Jarju S."/>
            <person name="Secka A."/>
            <person name="Antonio M."/>
            <person name="Oren A."/>
            <person name="Chaudhuri R.R."/>
            <person name="La Ragione R."/>
            <person name="Hildebrand F."/>
            <person name="Pallen M.J."/>
        </authorList>
    </citation>
    <scope>NUCLEOTIDE SEQUENCE</scope>
    <source>
        <strain evidence="4">CHK180-2868</strain>
    </source>
</reference>
<evidence type="ECO:0000313" key="4">
    <source>
        <dbReference type="EMBL" id="HIR04873.1"/>
    </source>
</evidence>
<gene>
    <name evidence="4" type="ORF">IAB28_02780</name>
</gene>
<keyword evidence="2" id="KW-0813">Transport</keyword>
<feature type="transmembrane region" description="Helical" evidence="3">
    <location>
        <begin position="32"/>
        <end position="51"/>
    </location>
</feature>
<comment type="subcellular location">
    <subcellularLocation>
        <location evidence="2">Cell membrane</location>
        <topology evidence="2">Multi-pass membrane protein</topology>
    </subcellularLocation>
</comment>
<dbReference type="PIRSF" id="PIRSF016661">
    <property type="entry name" value="BioY"/>
    <property type="match status" value="1"/>
</dbReference>
<proteinExistence type="inferred from homology"/>
<evidence type="ECO:0000256" key="1">
    <source>
        <dbReference type="ARBA" id="ARBA00010692"/>
    </source>
</evidence>
<dbReference type="Pfam" id="PF02632">
    <property type="entry name" value="BioY"/>
    <property type="match status" value="1"/>
</dbReference>
<feature type="transmembrane region" description="Helical" evidence="3">
    <location>
        <begin position="86"/>
        <end position="104"/>
    </location>
</feature>
<dbReference type="GO" id="GO:0005886">
    <property type="term" value="C:plasma membrane"/>
    <property type="evidence" value="ECO:0007669"/>
    <property type="project" value="UniProtKB-SubCell"/>
</dbReference>
<comment type="caution">
    <text evidence="4">The sequence shown here is derived from an EMBL/GenBank/DDBJ whole genome shotgun (WGS) entry which is preliminary data.</text>
</comment>
<keyword evidence="2 3" id="KW-0472">Membrane</keyword>
<keyword evidence="3" id="KW-0812">Transmembrane</keyword>
<keyword evidence="2" id="KW-1003">Cell membrane</keyword>
<dbReference type="PANTHER" id="PTHR34295">
    <property type="entry name" value="BIOTIN TRANSPORTER BIOY"/>
    <property type="match status" value="1"/>
</dbReference>
<feature type="transmembrane region" description="Helical" evidence="3">
    <location>
        <begin position="111"/>
        <end position="135"/>
    </location>
</feature>
<feature type="transmembrane region" description="Helical" evidence="3">
    <location>
        <begin position="58"/>
        <end position="80"/>
    </location>
</feature>
<dbReference type="InterPro" id="IPR003784">
    <property type="entry name" value="BioY"/>
</dbReference>
<evidence type="ECO:0000256" key="2">
    <source>
        <dbReference type="PIRNR" id="PIRNR016661"/>
    </source>
</evidence>